<evidence type="ECO:0000313" key="1">
    <source>
        <dbReference type="EMBL" id="TWI90269.1"/>
    </source>
</evidence>
<dbReference type="EMBL" id="VLLF01000002">
    <property type="protein sequence ID" value="TWI90269.1"/>
    <property type="molecule type" value="Genomic_DNA"/>
</dbReference>
<sequence length="264" mass="28851">MTTIDGTTFSTIDTPTEASQTRYVYFYVPAHSDDDSEPDASRPPGAFLRLGNYSDLEQTASTCQNDMTGFYPAQHISDEGGDNLTKAAGAAGANARGIALACDGRILIKSAEKIYIHANEQVHIHSNDNIKLVADSGAIDNTTGDKFTVKSRKKISMRSGVGTNDNYTKPSENTSGDRGIEVIADEGKSNIFIEGKSLYLKVNGTSTSDITENNSTIMRADNFEDIWGDNFTIFRGTNVGFYFGVGFTYCQRVLKHLHGARYRH</sequence>
<proteinExistence type="predicted"/>
<dbReference type="AlphaFoldDB" id="A0A562T9H1"/>
<protein>
    <submittedName>
        <fullName evidence="1">Uncharacterized protein</fullName>
    </submittedName>
</protein>
<gene>
    <name evidence="1" type="ORF">JM93_01248</name>
</gene>
<accession>A0A562T9H1</accession>
<organism evidence="1 2">
    <name type="scientific">Roseibium hamelinense</name>
    <dbReference type="NCBI Taxonomy" id="150831"/>
    <lineage>
        <taxon>Bacteria</taxon>
        <taxon>Pseudomonadati</taxon>
        <taxon>Pseudomonadota</taxon>
        <taxon>Alphaproteobacteria</taxon>
        <taxon>Hyphomicrobiales</taxon>
        <taxon>Stappiaceae</taxon>
        <taxon>Roseibium</taxon>
    </lineage>
</organism>
<evidence type="ECO:0000313" key="2">
    <source>
        <dbReference type="Proteomes" id="UP000320593"/>
    </source>
</evidence>
<keyword evidence="2" id="KW-1185">Reference proteome</keyword>
<dbReference type="OrthoDB" id="8338502at2"/>
<comment type="caution">
    <text evidence="1">The sequence shown here is derived from an EMBL/GenBank/DDBJ whole genome shotgun (WGS) entry which is preliminary data.</text>
</comment>
<name>A0A562T9H1_9HYPH</name>
<reference evidence="1 2" key="1">
    <citation type="submission" date="2019-07" db="EMBL/GenBank/DDBJ databases">
        <title>Genomic Encyclopedia of Archaeal and Bacterial Type Strains, Phase II (KMG-II): from individual species to whole genera.</title>
        <authorList>
            <person name="Goeker M."/>
        </authorList>
    </citation>
    <scope>NUCLEOTIDE SEQUENCE [LARGE SCALE GENOMIC DNA]</scope>
    <source>
        <strain evidence="1 2">ATCC BAA-252</strain>
    </source>
</reference>
<dbReference type="Proteomes" id="UP000320593">
    <property type="component" value="Unassembled WGS sequence"/>
</dbReference>
<dbReference type="RefSeq" id="WP_145341308.1">
    <property type="nucleotide sequence ID" value="NZ_VLLF01000002.1"/>
</dbReference>